<keyword evidence="2" id="KW-1185">Reference proteome</keyword>
<dbReference type="AlphaFoldDB" id="A0A2V5HN16"/>
<name>A0A2V5HN16_9EURO</name>
<protein>
    <submittedName>
        <fullName evidence="1">Uncharacterized protein</fullName>
    </submittedName>
</protein>
<dbReference type="EMBL" id="KZ825671">
    <property type="protein sequence ID" value="PYI25191.1"/>
    <property type="molecule type" value="Genomic_DNA"/>
</dbReference>
<proteinExistence type="predicted"/>
<gene>
    <name evidence="1" type="ORF">BP00DRAFT_116908</name>
</gene>
<reference evidence="1 2" key="1">
    <citation type="submission" date="2018-02" db="EMBL/GenBank/DDBJ databases">
        <title>The genomes of Aspergillus section Nigri reveals drivers in fungal speciation.</title>
        <authorList>
            <consortium name="DOE Joint Genome Institute"/>
            <person name="Vesth T.C."/>
            <person name="Nybo J."/>
            <person name="Theobald S."/>
            <person name="Brandl J."/>
            <person name="Frisvad J.C."/>
            <person name="Nielsen K.F."/>
            <person name="Lyhne E.K."/>
            <person name="Kogle M.E."/>
            <person name="Kuo A."/>
            <person name="Riley R."/>
            <person name="Clum A."/>
            <person name="Nolan M."/>
            <person name="Lipzen A."/>
            <person name="Salamov A."/>
            <person name="Henrissat B."/>
            <person name="Wiebenga A."/>
            <person name="De vries R.P."/>
            <person name="Grigoriev I.V."/>
            <person name="Mortensen U.H."/>
            <person name="Andersen M.R."/>
            <person name="Baker S.E."/>
        </authorList>
    </citation>
    <scope>NUCLEOTIDE SEQUENCE [LARGE SCALE GENOMIC DNA]</scope>
    <source>
        <strain evidence="1 2">CBS 114.80</strain>
    </source>
</reference>
<evidence type="ECO:0000313" key="1">
    <source>
        <dbReference type="EMBL" id="PYI25191.1"/>
    </source>
</evidence>
<evidence type="ECO:0000313" key="2">
    <source>
        <dbReference type="Proteomes" id="UP000248817"/>
    </source>
</evidence>
<sequence length="181" mass="20834">MVIPLQYPVPSRVKIARRTRCRMNSMESKSGSILAQNNSHLVAGKPWPAPWMENTVQCLCRSTPRFCRRLKKRRLACRESLKWVCVLLSCNCYGNYQRQPPLQAGQGTWAMCCILMNRSTIITMLGRGDCSCFTLNTTAMSSHQELHLRLYAYINILEEACEFQFRIPSDHGQIPRKTKYA</sequence>
<organism evidence="1 2">
    <name type="scientific">Aspergillus indologenus CBS 114.80</name>
    <dbReference type="NCBI Taxonomy" id="1450541"/>
    <lineage>
        <taxon>Eukaryota</taxon>
        <taxon>Fungi</taxon>
        <taxon>Dikarya</taxon>
        <taxon>Ascomycota</taxon>
        <taxon>Pezizomycotina</taxon>
        <taxon>Eurotiomycetes</taxon>
        <taxon>Eurotiomycetidae</taxon>
        <taxon>Eurotiales</taxon>
        <taxon>Aspergillaceae</taxon>
        <taxon>Aspergillus</taxon>
        <taxon>Aspergillus subgen. Circumdati</taxon>
    </lineage>
</organism>
<accession>A0A2V5HN16</accession>
<dbReference type="Proteomes" id="UP000248817">
    <property type="component" value="Unassembled WGS sequence"/>
</dbReference>